<proteinExistence type="predicted"/>
<keyword evidence="4" id="KW-0675">Receptor</keyword>
<dbReference type="Gene3D" id="3.40.50.2300">
    <property type="match status" value="1"/>
</dbReference>
<protein>
    <submittedName>
        <fullName evidence="4">Chemotaxis regulator-transmits chemoreceptor signals to flagelllar motor components CheY</fullName>
    </submittedName>
</protein>
<dbReference type="RefSeq" id="WP_114211467.1">
    <property type="nucleotide sequence ID" value="NZ_CP030843.1"/>
</dbReference>
<dbReference type="CDD" id="cd00156">
    <property type="entry name" value="REC"/>
    <property type="match status" value="1"/>
</dbReference>
<dbReference type="PROSITE" id="PS50110">
    <property type="entry name" value="RESPONSE_REGULATORY"/>
    <property type="match status" value="1"/>
</dbReference>
<accession>A0A2Z5GCH0</accession>
<dbReference type="InterPro" id="IPR011006">
    <property type="entry name" value="CheY-like_superfamily"/>
</dbReference>
<evidence type="ECO:0000256" key="2">
    <source>
        <dbReference type="PROSITE-ProRule" id="PRU00169"/>
    </source>
</evidence>
<dbReference type="OrthoDB" id="116565at2"/>
<dbReference type="EMBL" id="CP030843">
    <property type="protein sequence ID" value="AXC16315.1"/>
    <property type="molecule type" value="Genomic_DNA"/>
</dbReference>
<keyword evidence="5" id="KW-1185">Reference proteome</keyword>
<sequence>MSESQRFRVFVVDDEFAISSTLAIILSRSGFAADAFTNPIKALEAAKSEPPDLLISDVIMPEITGVDLAIQIRAAAPKCKILLFSGQAATADLLIEARAKGHDFTLLTKPVHPADLLCAVRNLEGLNSPFVQEVLVVRAE</sequence>
<reference evidence="4 5" key="1">
    <citation type="journal article" date="2018" name="Front. Microbiol.">
        <title>Hydrolytic Capabilities as a Key to Environmental Success: Chitinolytic and Cellulolytic Acidobacteria From Acidic Sub-arctic Soils and Boreal Peatlands.</title>
        <authorList>
            <person name="Belova S.E."/>
            <person name="Ravin N.V."/>
            <person name="Pankratov T.A."/>
            <person name="Rakitin A.L."/>
            <person name="Ivanova A.A."/>
            <person name="Beletsky A.V."/>
            <person name="Mardanov A.V."/>
            <person name="Sinninghe Damste J.S."/>
            <person name="Dedysh S.N."/>
        </authorList>
    </citation>
    <scope>NUCLEOTIDE SEQUENCE [LARGE SCALE GENOMIC DNA]</scope>
    <source>
        <strain evidence="4 5">SBC82</strain>
        <plasmid evidence="5">pacpol4</plasmid>
    </source>
</reference>
<evidence type="ECO:0000256" key="1">
    <source>
        <dbReference type="ARBA" id="ARBA00022553"/>
    </source>
</evidence>
<evidence type="ECO:0000259" key="3">
    <source>
        <dbReference type="PROSITE" id="PS50110"/>
    </source>
</evidence>
<dbReference type="InterPro" id="IPR001789">
    <property type="entry name" value="Sig_transdc_resp-reg_receiver"/>
</dbReference>
<keyword evidence="4" id="KW-0614">Plasmid</keyword>
<dbReference type="GO" id="GO:0000160">
    <property type="term" value="P:phosphorelay signal transduction system"/>
    <property type="evidence" value="ECO:0007669"/>
    <property type="project" value="InterPro"/>
</dbReference>
<dbReference type="InterPro" id="IPR050595">
    <property type="entry name" value="Bact_response_regulator"/>
</dbReference>
<feature type="domain" description="Response regulatory" evidence="3">
    <location>
        <begin position="8"/>
        <end position="124"/>
    </location>
</feature>
<feature type="modified residue" description="4-aspartylphosphate" evidence="2">
    <location>
        <position position="57"/>
    </location>
</feature>
<dbReference type="Pfam" id="PF00072">
    <property type="entry name" value="Response_reg"/>
    <property type="match status" value="1"/>
</dbReference>
<keyword evidence="1 2" id="KW-0597">Phosphoprotein</keyword>
<dbReference type="AlphaFoldDB" id="A0A2Z5GCH0"/>
<dbReference type="KEGG" id="abas:ACPOL_7123"/>
<evidence type="ECO:0000313" key="5">
    <source>
        <dbReference type="Proteomes" id="UP000253606"/>
    </source>
</evidence>
<dbReference type="PANTHER" id="PTHR44591:SF3">
    <property type="entry name" value="RESPONSE REGULATORY DOMAIN-CONTAINING PROTEIN"/>
    <property type="match status" value="1"/>
</dbReference>
<dbReference type="PANTHER" id="PTHR44591">
    <property type="entry name" value="STRESS RESPONSE REGULATOR PROTEIN 1"/>
    <property type="match status" value="1"/>
</dbReference>
<geneLocation type="plasmid" evidence="5">
    <name>pacpol4</name>
</geneLocation>
<evidence type="ECO:0000313" key="4">
    <source>
        <dbReference type="EMBL" id="AXC16315.1"/>
    </source>
</evidence>
<dbReference type="SUPFAM" id="SSF52172">
    <property type="entry name" value="CheY-like"/>
    <property type="match status" value="1"/>
</dbReference>
<name>A0A2Z5GCH0_9BACT</name>
<dbReference type="SMART" id="SM00448">
    <property type="entry name" value="REC"/>
    <property type="match status" value="1"/>
</dbReference>
<gene>
    <name evidence="4" type="ORF">ACPOL_7123</name>
</gene>
<dbReference type="Proteomes" id="UP000253606">
    <property type="component" value="Plasmid pACPOL4"/>
</dbReference>
<organism evidence="4 5">
    <name type="scientific">Acidisarcina polymorpha</name>
    <dbReference type="NCBI Taxonomy" id="2211140"/>
    <lineage>
        <taxon>Bacteria</taxon>
        <taxon>Pseudomonadati</taxon>
        <taxon>Acidobacteriota</taxon>
        <taxon>Terriglobia</taxon>
        <taxon>Terriglobales</taxon>
        <taxon>Acidobacteriaceae</taxon>
        <taxon>Acidisarcina</taxon>
    </lineage>
</organism>